<dbReference type="PANTHER" id="PTHR43004">
    <property type="entry name" value="TRK SYSTEM POTASSIUM UPTAKE PROTEIN"/>
    <property type="match status" value="1"/>
</dbReference>
<dbReference type="SUPFAM" id="SSF54373">
    <property type="entry name" value="FAD-linked reductases, C-terminal domain"/>
    <property type="match status" value="1"/>
</dbReference>
<keyword evidence="5" id="KW-1185">Reference proteome</keyword>
<dbReference type="RefSeq" id="WP_145228773.1">
    <property type="nucleotide sequence ID" value="NZ_VIVQ01000002.1"/>
</dbReference>
<proteinExistence type="predicted"/>
<gene>
    <name evidence="4" type="ORF">BKA23_2387</name>
</gene>
<dbReference type="Pfam" id="PF01494">
    <property type="entry name" value="FAD_binding_3"/>
    <property type="match status" value="1"/>
</dbReference>
<accession>A0A561E346</accession>
<keyword evidence="1" id="KW-0285">Flavoprotein</keyword>
<dbReference type="EMBL" id="VIVQ01000002">
    <property type="protein sequence ID" value="TWE10039.1"/>
    <property type="molecule type" value="Genomic_DNA"/>
</dbReference>
<keyword evidence="4" id="KW-0503">Monooxygenase</keyword>
<dbReference type="PANTHER" id="PTHR43004:SF3">
    <property type="entry name" value="P-HYDROXYBENZOATE HYDROXYLASE"/>
    <property type="match status" value="1"/>
</dbReference>
<evidence type="ECO:0000256" key="1">
    <source>
        <dbReference type="ARBA" id="ARBA00022630"/>
    </source>
</evidence>
<dbReference type="GO" id="GO:0071949">
    <property type="term" value="F:FAD binding"/>
    <property type="evidence" value="ECO:0007669"/>
    <property type="project" value="InterPro"/>
</dbReference>
<sequence length="407" mass="44316">MSAERTAPDVVTTTSVAIVGAGPAGLMLAHRLGRSGVDCVNIDVRARAEIETTHRAGILESASAADLLDTGVSDRILRDGDEHAGVELRFGGRSHRIDFQDLVGASVWLYPQTDVFIDLADARDRDGGVVHFGVSGTVVDSVETDSPTVKFTDAAGARHEIRARYVVGADGSHSVCRKLVPEAQRSQFFREYPFAWFGLLVETPKNAPELIYAHSEHGFALVSQRSDTVQRLYFQCDPDESVDAWSDEQIWSTLHDRLSGDDGFELHTGPIIDKSVLRFRSFVQQPMRWGSMLLAGDAAHTVPPTGARGLNLALHDVRVLAPILVRALGAAGDSALDDYEPQALERVWRAQNFSFWMTQMLHNPPAATGFDLQRQLGELSNVVGTRAGRAYLAEQYTGWPSAGGPVG</sequence>
<keyword evidence="2" id="KW-0274">FAD</keyword>
<dbReference type="InterPro" id="IPR036188">
    <property type="entry name" value="FAD/NAD-bd_sf"/>
</dbReference>
<dbReference type="SUPFAM" id="SSF51905">
    <property type="entry name" value="FAD/NAD(P)-binding domain"/>
    <property type="match status" value="1"/>
</dbReference>
<dbReference type="Gene3D" id="3.50.50.60">
    <property type="entry name" value="FAD/NAD(P)-binding domain"/>
    <property type="match status" value="1"/>
</dbReference>
<protein>
    <submittedName>
        <fullName evidence="4">p-hydroxybenzoate 3-monooxygenase</fullName>
    </submittedName>
</protein>
<evidence type="ECO:0000313" key="5">
    <source>
        <dbReference type="Proteomes" id="UP000318297"/>
    </source>
</evidence>
<dbReference type="Proteomes" id="UP000318297">
    <property type="component" value="Unassembled WGS sequence"/>
</dbReference>
<dbReference type="GO" id="GO:0016709">
    <property type="term" value="F:oxidoreductase activity, acting on paired donors, with incorporation or reduction of molecular oxygen, NAD(P)H as one donor, and incorporation of one atom of oxygen"/>
    <property type="evidence" value="ECO:0007669"/>
    <property type="project" value="UniProtKB-ARBA"/>
</dbReference>
<dbReference type="Gene3D" id="3.30.9.10">
    <property type="entry name" value="D-Amino Acid Oxidase, subunit A, domain 2"/>
    <property type="match status" value="1"/>
</dbReference>
<keyword evidence="4" id="KW-0560">Oxidoreductase</keyword>
<evidence type="ECO:0000259" key="3">
    <source>
        <dbReference type="Pfam" id="PF01494"/>
    </source>
</evidence>
<organism evidence="4 5">
    <name type="scientific">Rudaeicoccus suwonensis</name>
    <dbReference type="NCBI Taxonomy" id="657409"/>
    <lineage>
        <taxon>Bacteria</taxon>
        <taxon>Bacillati</taxon>
        <taxon>Actinomycetota</taxon>
        <taxon>Actinomycetes</taxon>
        <taxon>Micrococcales</taxon>
        <taxon>Dermacoccaceae</taxon>
        <taxon>Rudaeicoccus</taxon>
    </lineage>
</organism>
<dbReference type="OrthoDB" id="9791689at2"/>
<name>A0A561E346_9MICO</name>
<dbReference type="InterPro" id="IPR002938">
    <property type="entry name" value="FAD-bd"/>
</dbReference>
<dbReference type="NCBIfam" id="NF006091">
    <property type="entry name" value="PRK08243.1"/>
    <property type="match status" value="1"/>
</dbReference>
<evidence type="ECO:0000313" key="4">
    <source>
        <dbReference type="EMBL" id="TWE10039.1"/>
    </source>
</evidence>
<dbReference type="AlphaFoldDB" id="A0A561E346"/>
<dbReference type="InterPro" id="IPR050641">
    <property type="entry name" value="RIFMO-like"/>
</dbReference>
<feature type="domain" description="FAD-binding" evidence="3">
    <location>
        <begin position="14"/>
        <end position="353"/>
    </location>
</feature>
<evidence type="ECO:0000256" key="2">
    <source>
        <dbReference type="ARBA" id="ARBA00022827"/>
    </source>
</evidence>
<reference evidence="4 5" key="1">
    <citation type="submission" date="2019-06" db="EMBL/GenBank/DDBJ databases">
        <title>Sequencing the genomes of 1000 actinobacteria strains.</title>
        <authorList>
            <person name="Klenk H.-P."/>
        </authorList>
    </citation>
    <scope>NUCLEOTIDE SEQUENCE [LARGE SCALE GENOMIC DNA]</scope>
    <source>
        <strain evidence="4 5">DSM 19560</strain>
    </source>
</reference>
<comment type="caution">
    <text evidence="4">The sequence shown here is derived from an EMBL/GenBank/DDBJ whole genome shotgun (WGS) entry which is preliminary data.</text>
</comment>
<dbReference type="PRINTS" id="PR00420">
    <property type="entry name" value="RNGMNOXGNASE"/>
</dbReference>